<dbReference type="SUPFAM" id="SSF52058">
    <property type="entry name" value="L domain-like"/>
    <property type="match status" value="1"/>
</dbReference>
<dbReference type="EMBL" id="CABVHG010000011">
    <property type="protein sequence ID" value="VVM79752.1"/>
    <property type="molecule type" value="Genomic_DNA"/>
</dbReference>
<dbReference type="PROSITE" id="PS52053">
    <property type="entry name" value="NEL"/>
    <property type="match status" value="1"/>
</dbReference>
<reference evidence="10" key="1">
    <citation type="submission" date="2019-09" db="EMBL/GenBank/DDBJ databases">
        <authorList>
            <person name="Chandra G."/>
            <person name="Truman W A."/>
        </authorList>
    </citation>
    <scope>NUCLEOTIDE SEQUENCE [LARGE SCALE GENOMIC DNA]</scope>
    <source>
        <strain evidence="10">PS652</strain>
    </source>
</reference>
<sequence length="1637" mass="184001">MFLHSSDQSSALLPGHAIGFIPSVFSPLEQEGLALWLQNADPAKRQALMRVRAEGRALRLAFTEAIAKIQSLYQFSQPKLEQMAREANGQVVDTVNGQFLVFKPASSNLPDRLDQVLQSNRSLYEAALQNFSEHELVALAGNPFVKMAVPQEFDIFAGFTGKEKQATQAINSIIVYPDEGTVYALRVRNLDLGKQYQEYLQSTFKGDRLLSLKCAAAVNVLREELLIAEIKGQVTADAQRAITLFLDRAAQGDQRYDYLTDSNPQKSTAFNGCRIWSLRLLEDVPLSEVLLFCAEQTQSACIAFLPGHAQPLKVYPTRAAFFADLVHQLDATAFANYFLRFVPRSARPAALQAMRANEDAQRLDLLNLRAVPLDKGLNWHWYEQMRQRISKDAEFLAVPTETVMGRKNFVRISDFVETTRTHLMLAAGIGFEGREENEGQVACDYVLPLNWVILPDGHYVRWASNLSGHALPTGLELDPANAQGVTQSSLGRSIRINGRNFLIQHDAQLGKERLDIVGDQNAYRPILEHNGAGSWHHSLERPERWGRLSLLRRLGAWLDDLDDDTLLLAGRLAGVSNDRLHRVYSEDERPPALLRWSIEQLRLIAKTESIMRLIKDGRPVPSEYEVPLLTEFHQQYGAAESHNRPRRSPQTGEEYCAADCGAPPAVLFLEWYDRLFRVIFTRITIRDLPPAGQVASEAQIGELRQHFPGLPVLLLEELIEASSPTMLSTLGRGMPDPDLFERSQRAWNAFRLTRALMGFRNPAGAHSDTHRLAFALLARLPGWQVDLNLALYGRSSWSFPLARHRPVAEAPSWGLSEGHLGWTITRMDVNNLLQERRVTDFYRALLDLIGAPQRTRLGLGMHEGERLRNLLSERAYAEPGDAMALLGIEQPPITLHPDGVWRRLRAMRGTGGHFERESPQQRLQLLFPRGSVEHVGRIEQALLRQGPPLTHALDALEDERLRLDGAMRGWIGQSAASGWRTRNRSEMAARLLGALDPTLRRLELHNAHLEDLPSLPVDFTAIEVLVLDLPDVGELPGGFISSFPNLRELRLVMRIGQLPTAVIDLPQLRVFALSGARMWPQALGPLGQIASLRELHIGNLTYPAPRPGMSAIEARTWSVDEMTAITGNNRLERLSIESCRAVFADGVFGVLAQLPNLVDLDLSRNSITLEEENISALVHVRELDLSSNPLYEDANVTPLRALRCLNLSYTRSGWPIGLEQLPHIERANLAPMDLTTVPVNAGLVPGLSLSVAGLQTIDRERVLREMSSIGNERGADHDPVRLSRADVGAWTSSESEDEEAEEDGLAASLFEGMAVEDRRLADQLEAQDSPGSRAFFGLMRRTLARATDERQAEVLEQIQAIVLRMFIEQTREEFYQVALDEGCSDSDAQRFADLQGLAEADRIAATALEGERRAELIELGLSLWRLRYLRESVLKHYRDWLSERRRAGVRVTDDYAEIELYIRIALTQRLGLRHQPTVQRYAELVEWMTPAMADQVEREVLAAQQEYFPRALVDQPFWQNHISAEECAPWSFRVEEVLQDMRVGEEVPQDLEEPARTHLLQLLRQARERIASQAGVTVNPGPLQLDDENHRLQAYNVLPAMIDRARLEYTRQVLTDFFASRAPQSPQPGPSGTQRRT</sequence>
<dbReference type="InterPro" id="IPR050216">
    <property type="entry name" value="LRR_domain-containing"/>
</dbReference>
<dbReference type="Gene3D" id="1.20.58.360">
    <property type="entry name" value="Shigella T3SS effector IpaH defines"/>
    <property type="match status" value="1"/>
</dbReference>
<comment type="PTM">
    <text evidence="6">Ubiquitinated in the presence of host E1 ubiquitin-activating enzyme, E2 ubiquitin-conjugating enzyme and ubiquitin.</text>
</comment>
<comment type="similarity">
    <text evidence="6">Belongs to the LRR-containing bacterial E3 ligase family.</text>
</comment>
<dbReference type="EC" id="2.3.2.27" evidence="2"/>
<dbReference type="RefSeq" id="WP_080764723.1">
    <property type="nucleotide sequence ID" value="NZ_OZ024668.1"/>
</dbReference>
<name>A0A5E6SHV2_PSEFL</name>
<evidence type="ECO:0000256" key="7">
    <source>
        <dbReference type="SAM" id="MobiDB-lite"/>
    </source>
</evidence>
<evidence type="ECO:0000256" key="2">
    <source>
        <dbReference type="ARBA" id="ARBA00012483"/>
    </source>
</evidence>
<evidence type="ECO:0000256" key="4">
    <source>
        <dbReference type="ARBA" id="ARBA00022737"/>
    </source>
</evidence>
<evidence type="ECO:0000256" key="6">
    <source>
        <dbReference type="PROSITE-ProRule" id="PRU01398"/>
    </source>
</evidence>
<keyword evidence="4" id="KW-0677">Repeat</keyword>
<dbReference type="GO" id="GO:0005576">
    <property type="term" value="C:extracellular region"/>
    <property type="evidence" value="ECO:0007669"/>
    <property type="project" value="UniProtKB-UniRule"/>
</dbReference>
<keyword evidence="6" id="KW-1035">Host cytoplasm</keyword>
<dbReference type="Pfam" id="PF20178">
    <property type="entry name" value="ToxA_N"/>
    <property type="match status" value="1"/>
</dbReference>
<feature type="region of interest" description="Disordered" evidence="7">
    <location>
        <begin position="1618"/>
        <end position="1637"/>
    </location>
</feature>
<dbReference type="Pfam" id="PF14496">
    <property type="entry name" value="NEL"/>
    <property type="match status" value="1"/>
</dbReference>
<keyword evidence="5" id="KW-0843">Virulence</keyword>
<dbReference type="PANTHER" id="PTHR48051">
    <property type="match status" value="1"/>
</dbReference>
<keyword evidence="6" id="KW-0808">Transferase</keyword>
<accession>A0A5E6SHV2</accession>
<dbReference type="InterPro" id="IPR032675">
    <property type="entry name" value="LRR_dom_sf"/>
</dbReference>
<dbReference type="GO" id="GO:0005737">
    <property type="term" value="C:cytoplasm"/>
    <property type="evidence" value="ECO:0007669"/>
    <property type="project" value="TreeGrafter"/>
</dbReference>
<dbReference type="GO" id="GO:0061630">
    <property type="term" value="F:ubiquitin protein ligase activity"/>
    <property type="evidence" value="ECO:0007669"/>
    <property type="project" value="UniProtKB-EC"/>
</dbReference>
<protein>
    <recommendedName>
        <fullName evidence="2">RING-type E3 ubiquitin transferase</fullName>
        <ecNumber evidence="2">2.3.2.27</ecNumber>
    </recommendedName>
</protein>
<feature type="active site" description="Glycyl thioester intermediate" evidence="6">
    <location>
        <position position="1383"/>
    </location>
</feature>
<evidence type="ECO:0000259" key="8">
    <source>
        <dbReference type="PROSITE" id="PS52053"/>
    </source>
</evidence>
<comment type="catalytic activity">
    <reaction evidence="1">
        <text>S-ubiquitinyl-[E2 ubiquitin-conjugating enzyme]-L-cysteine + [acceptor protein]-L-lysine = [E2 ubiquitin-conjugating enzyme]-L-cysteine + N(6)-ubiquitinyl-[acceptor protein]-L-lysine.</text>
        <dbReference type="EC" id="2.3.2.27"/>
    </reaction>
</comment>
<dbReference type="GO" id="GO:0016567">
    <property type="term" value="P:protein ubiquitination"/>
    <property type="evidence" value="ECO:0007669"/>
    <property type="project" value="InterPro"/>
</dbReference>
<dbReference type="InterPro" id="IPR029487">
    <property type="entry name" value="NEL_dom"/>
</dbReference>
<evidence type="ECO:0000256" key="1">
    <source>
        <dbReference type="ARBA" id="ARBA00000900"/>
    </source>
</evidence>
<organism evidence="10">
    <name type="scientific">Pseudomonas fluorescens</name>
    <dbReference type="NCBI Taxonomy" id="294"/>
    <lineage>
        <taxon>Bacteria</taxon>
        <taxon>Pseudomonadati</taxon>
        <taxon>Pseudomonadota</taxon>
        <taxon>Gammaproteobacteria</taxon>
        <taxon>Pseudomonadales</taxon>
        <taxon>Pseudomonadaceae</taxon>
        <taxon>Pseudomonas</taxon>
    </lineage>
</organism>
<reference evidence="9 11" key="2">
    <citation type="submission" date="2024-03" db="EMBL/GenBank/DDBJ databases">
        <authorList>
            <person name="Alaster D. Moffat"/>
            <person name="Govind Chandra"/>
            <person name="Andrew W. Truman"/>
        </authorList>
    </citation>
    <scope>NUCLEOTIDE SEQUENCE [LARGE SCALE GENOMIC DNA]</scope>
    <source>
        <strain evidence="9">PS652</strain>
    </source>
</reference>
<evidence type="ECO:0000313" key="9">
    <source>
        <dbReference type="EMBL" id="CAK9888906.1"/>
    </source>
</evidence>
<gene>
    <name evidence="9" type="ORF">PS652_01735</name>
    <name evidence="10" type="ORF">PS652_02225</name>
</gene>
<keyword evidence="6" id="KW-0833">Ubl conjugation pathway</keyword>
<keyword evidence="6" id="KW-0964">Secreted</keyword>
<evidence type="ECO:0000313" key="11">
    <source>
        <dbReference type="Proteomes" id="UP000326595"/>
    </source>
</evidence>
<dbReference type="Proteomes" id="UP000326595">
    <property type="component" value="Chromosome"/>
</dbReference>
<keyword evidence="3" id="KW-0433">Leucine-rich repeat</keyword>
<proteinExistence type="inferred from homology"/>
<evidence type="ECO:0000256" key="3">
    <source>
        <dbReference type="ARBA" id="ARBA00022614"/>
    </source>
</evidence>
<keyword evidence="6" id="KW-0832">Ubl conjugation</keyword>
<dbReference type="EMBL" id="OZ024668">
    <property type="protein sequence ID" value="CAK9888906.1"/>
    <property type="molecule type" value="Genomic_DNA"/>
</dbReference>
<dbReference type="Gene3D" id="3.80.10.10">
    <property type="entry name" value="Ribonuclease Inhibitor"/>
    <property type="match status" value="1"/>
</dbReference>
<dbReference type="PANTHER" id="PTHR48051:SF1">
    <property type="entry name" value="RAS SUPPRESSOR PROTEIN 1"/>
    <property type="match status" value="1"/>
</dbReference>
<evidence type="ECO:0000256" key="5">
    <source>
        <dbReference type="ARBA" id="ARBA00023026"/>
    </source>
</evidence>
<evidence type="ECO:0000313" key="10">
    <source>
        <dbReference type="EMBL" id="VVM79752.1"/>
    </source>
</evidence>
<feature type="domain" description="NEL" evidence="8">
    <location>
        <begin position="1296"/>
        <end position="1600"/>
    </location>
</feature>
<dbReference type="InterPro" id="IPR046673">
    <property type="entry name" value="ToxA_N"/>
</dbReference>